<accession>A0A5J4WYD5</accession>
<dbReference type="InterPro" id="IPR036322">
    <property type="entry name" value="WD40_repeat_dom_sf"/>
</dbReference>
<feature type="region of interest" description="Disordered" evidence="5">
    <location>
        <begin position="584"/>
        <end position="717"/>
    </location>
</feature>
<feature type="compositionally biased region" description="Basic and acidic residues" evidence="5">
    <location>
        <begin position="618"/>
        <end position="660"/>
    </location>
</feature>
<feature type="compositionally biased region" description="Basic residues" evidence="5">
    <location>
        <begin position="1507"/>
        <end position="1518"/>
    </location>
</feature>
<feature type="region of interest" description="Disordered" evidence="5">
    <location>
        <begin position="986"/>
        <end position="1020"/>
    </location>
</feature>
<evidence type="ECO:0000256" key="1">
    <source>
        <dbReference type="ARBA" id="ARBA00022574"/>
    </source>
</evidence>
<feature type="repeat" description="WD" evidence="3">
    <location>
        <begin position="124"/>
        <end position="156"/>
    </location>
</feature>
<dbReference type="PANTHER" id="PTHR44324">
    <property type="entry name" value="WD40 REPEAT DOMAIN 95"/>
    <property type="match status" value="1"/>
</dbReference>
<dbReference type="Gene3D" id="2.130.10.10">
    <property type="entry name" value="YVTN repeat-like/Quinoprotein amine dehydrogenase"/>
    <property type="match status" value="3"/>
</dbReference>
<feature type="compositionally biased region" description="Basic and acidic residues" evidence="5">
    <location>
        <begin position="999"/>
        <end position="1012"/>
    </location>
</feature>
<keyword evidence="2" id="KW-0677">Repeat</keyword>
<feature type="region of interest" description="Disordered" evidence="5">
    <location>
        <begin position="1635"/>
        <end position="1655"/>
    </location>
</feature>
<feature type="compositionally biased region" description="Acidic residues" evidence="5">
    <location>
        <begin position="1118"/>
        <end position="1137"/>
    </location>
</feature>
<dbReference type="Proteomes" id="UP000324800">
    <property type="component" value="Unassembled WGS sequence"/>
</dbReference>
<evidence type="ECO:0000256" key="4">
    <source>
        <dbReference type="SAM" id="Coils"/>
    </source>
</evidence>
<feature type="repeat" description="WD" evidence="3">
    <location>
        <begin position="1267"/>
        <end position="1300"/>
    </location>
</feature>
<dbReference type="EMBL" id="SNRW01000659">
    <property type="protein sequence ID" value="KAA6399901.1"/>
    <property type="molecule type" value="Genomic_DNA"/>
</dbReference>
<feature type="compositionally biased region" description="Basic and acidic residues" evidence="5">
    <location>
        <begin position="1519"/>
        <end position="1551"/>
    </location>
</feature>
<dbReference type="PROSITE" id="PS50294">
    <property type="entry name" value="WD_REPEATS_REGION"/>
    <property type="match status" value="3"/>
</dbReference>
<feature type="compositionally biased region" description="Basic residues" evidence="5">
    <location>
        <begin position="674"/>
        <end position="693"/>
    </location>
</feature>
<feature type="region of interest" description="Disordered" evidence="5">
    <location>
        <begin position="17"/>
        <end position="42"/>
    </location>
</feature>
<dbReference type="InterPro" id="IPR019775">
    <property type="entry name" value="WD40_repeat_CS"/>
</dbReference>
<feature type="repeat" description="WD" evidence="3">
    <location>
        <begin position="168"/>
        <end position="209"/>
    </location>
</feature>
<dbReference type="InterPro" id="IPR051242">
    <property type="entry name" value="WD-EF-hand_domain"/>
</dbReference>
<evidence type="ECO:0000313" key="6">
    <source>
        <dbReference type="EMBL" id="KAA6399901.1"/>
    </source>
</evidence>
<feature type="compositionally biased region" description="Basic and acidic residues" evidence="5">
    <location>
        <begin position="1495"/>
        <end position="1506"/>
    </location>
</feature>
<evidence type="ECO:0000313" key="7">
    <source>
        <dbReference type="Proteomes" id="UP000324800"/>
    </source>
</evidence>
<feature type="repeat" description="WD" evidence="3">
    <location>
        <begin position="81"/>
        <end position="123"/>
    </location>
</feature>
<protein>
    <submittedName>
        <fullName evidence="6">Uncharacterized protein</fullName>
    </submittedName>
</protein>
<dbReference type="InterPro" id="IPR001680">
    <property type="entry name" value="WD40_rpt"/>
</dbReference>
<keyword evidence="4" id="KW-0175">Coiled coil</keyword>
<feature type="region of interest" description="Disordered" evidence="5">
    <location>
        <begin position="1848"/>
        <end position="1876"/>
    </location>
</feature>
<feature type="compositionally biased region" description="Polar residues" evidence="5">
    <location>
        <begin position="904"/>
        <end position="928"/>
    </location>
</feature>
<evidence type="ECO:0000256" key="3">
    <source>
        <dbReference type="PROSITE-ProRule" id="PRU00221"/>
    </source>
</evidence>
<keyword evidence="1 3" id="KW-0853">WD repeat</keyword>
<organism evidence="6 7">
    <name type="scientific">Streblomastix strix</name>
    <dbReference type="NCBI Taxonomy" id="222440"/>
    <lineage>
        <taxon>Eukaryota</taxon>
        <taxon>Metamonada</taxon>
        <taxon>Preaxostyla</taxon>
        <taxon>Oxymonadida</taxon>
        <taxon>Streblomastigidae</taxon>
        <taxon>Streblomastix</taxon>
    </lineage>
</organism>
<proteinExistence type="predicted"/>
<dbReference type="Pfam" id="PF00400">
    <property type="entry name" value="WD40"/>
    <property type="match status" value="4"/>
</dbReference>
<feature type="region of interest" description="Disordered" evidence="5">
    <location>
        <begin position="901"/>
        <end position="928"/>
    </location>
</feature>
<feature type="compositionally biased region" description="Low complexity" evidence="5">
    <location>
        <begin position="1644"/>
        <end position="1655"/>
    </location>
</feature>
<feature type="coiled-coil region" evidence="4">
    <location>
        <begin position="846"/>
        <end position="896"/>
    </location>
</feature>
<feature type="region of interest" description="Disordered" evidence="5">
    <location>
        <begin position="1806"/>
        <end position="1828"/>
    </location>
</feature>
<feature type="compositionally biased region" description="Low complexity" evidence="5">
    <location>
        <begin position="1085"/>
        <end position="1109"/>
    </location>
</feature>
<dbReference type="SMART" id="SM00320">
    <property type="entry name" value="WD40"/>
    <property type="match status" value="7"/>
</dbReference>
<dbReference type="PROSITE" id="PS00678">
    <property type="entry name" value="WD_REPEATS_1"/>
    <property type="match status" value="1"/>
</dbReference>
<sequence length="1992" mass="225689">MQESIPIKEEMLKAYHRQPLIGGGNRNNMDEDKDGENGQQGKDDLYVQNDVIVMMQQMLSEQQNKQHQDENVQPTLLEKVVMGHEGAITGLVPLPGTIHTIASSSNDGLILLWDVTKEKVRNVLRKHTRAVTCLIWHPQAQLLISGGADNMIHVWNPFVSRNVFSHTFRGHRAIVCAINTIPNTNEFVSMSRDGGVRVWDVKSTLLIQTFSVDIEGIIGGTPDGDSLSITATKGSNISGVGLKQNMSKQQNLAVLKEIQKAQTVINESGPAIKECTALSICGDLSNRLIVAGPRRLAFFDFFCLGKVNQDTVDDVVVGDDQDNGEADEEDIDNFVAVEKKRIDRQKKNLLENMAKGLRIEKRKKAGAIQNDYTVGQQSSTKNVVGSEIGSIGKKKNFRSEEKKAQLSVTRTAMARGGHYIGIASDNNPFANKRSDGDGEGNVGQILGNAVSSQLAGDGLEQVRSKSGKALQTLLGRSKVQQLEVSLSTHFGYSSTGKKSKVSARPIRSAVYNELYGTIATAVENSTRLFDAHTGYQNGQYEMENLVTALSIDGRQRKLYVGTVEGTVKVYKFNNGALMTELERHVGQPPNAEIVEEEEKTNVDKEVEEEEKIEDEEENKEKEIEKDKEKEQGKNKDQVKIKDKEKEEKVDKDKEKDKDKSQQQQQQSIQPTPKPKSKIKAKAKVNSNLKKKKKQEGDEDDDDEDEQDEDEGEGKKKNSVPITSIQYIDYLGMCFSTSWERRAILASDTEDTVRFISPLSGDLCCGAICESEDMGHVGTGASDKTIRLFDAKSCQMTAQFIADHDVSALSFIGSFPLVISGDSDGVLQMWSYKPCSSRTMVARWINVEQYKLRERNREKEREVAEQEEKERAQLILQQQQQGMNQNLRQRMQMMKQKTFVGGTLGSPQQASTATIVSPNSSQQPPYVNKQQLSNSASGATISTVQQLQVKINQTGSVQEVQGERMTVGITKLCFISNFKMVKTIKREQDGKKNKKKKKKADLEKEQQEKKDEQIQLSITEKQIQDDEKLDFSVDFEDESEQNTTTSEQEEGKMPLLQDAMDQISEDEEDQEQKKKERALLKAQGMSYKRSSQYSQRQSKVNILLNKNNKLTQSNSSITQDDDEEDEESESESSGEIDGEYATLIKQKGSGENDQSKQQKRKKKEEQEKDQQNQNDGEEKDEQKPNVVIREKIKVPKVRKYGQLVVVGDEQGFVTIYNVAWIIAELGIKRIEEYIKEKEKEAEEQGGQFKKEEGTNFSVHYHPLKKTRFRAHKDSITSLQYIPLNEALLTSSLDGHICIWHLGKFVRSLQQAKRAGGRNMKFTGRKFKRRLIQQQWHADVIEENGYYNIWWNGCIRPIRRLPQCLGRIHSIKGVVERYKPIDAWGWGSLGLWWDGQSDKLEQIDRKLALEKAGLDFQDKENDEDNYKLDSKRSKSSIGAYEKNSFASGNMSSIFSGIIQEKVNEILDHIGKMLFDKRKEKEETAGGDFGNGLIVQAKHHEEKEKDNKWKKPKSKQKRKKEKVGEDKDEKEEEKDKSKDSEQEINEKEKNKKDNISTFFITSTGQSDDQNQSSKAPLGSLRIPLQTHQGRLKSPTWRQMRVDKQNEILMQREQQTELDKEKQRQQQLLIDRGIQAATQGQQGRDYRSISSTGQSVSSSINTNDWRGAVQSIGTTSIQTTVDQSQNRSQISSQKIPQTAISLNTRDTQDRNVDLEFEDSLFSEGISTIKQKKQEIQKEMELIAEKQYPNRSASCDPYQEKKKRMDQLMKSSIYVSNYEELKKQRQDKKKIMEQVYGYGSPEMLLYQQIGDPTQRSQSRSPSPSPEGNISPISWKSQDVFSSHFGNQSLSTRYPQLQSEQQRRSNPIKSQDSSHTGTTSNQQSIISYNSTTFNKLNLPLPARSTTGSVDKRVSPTRGSIGVNKVDYVRRSFNFQQKAPKQIQPMRQSYNTTGRTTSPLIDYDTIDVDEEILRLKRILLPQLNNEPRRTQSPLQRPNS</sequence>
<gene>
    <name evidence="6" type="ORF">EZS28_004570</name>
</gene>
<feature type="compositionally biased region" description="Acidic residues" evidence="5">
    <location>
        <begin position="605"/>
        <end position="617"/>
    </location>
</feature>
<dbReference type="InterPro" id="IPR015943">
    <property type="entry name" value="WD40/YVTN_repeat-like_dom_sf"/>
</dbReference>
<dbReference type="SUPFAM" id="SSF50978">
    <property type="entry name" value="WD40 repeat-like"/>
    <property type="match status" value="2"/>
</dbReference>
<feature type="region of interest" description="Disordered" evidence="5">
    <location>
        <begin position="1035"/>
        <end position="1183"/>
    </location>
</feature>
<feature type="compositionally biased region" description="Acidic residues" evidence="5">
    <location>
        <begin position="696"/>
        <end position="711"/>
    </location>
</feature>
<reference evidence="6 7" key="1">
    <citation type="submission" date="2019-03" db="EMBL/GenBank/DDBJ databases">
        <title>Single cell metagenomics reveals metabolic interactions within the superorganism composed of flagellate Streblomastix strix and complex community of Bacteroidetes bacteria on its surface.</title>
        <authorList>
            <person name="Treitli S.C."/>
            <person name="Kolisko M."/>
            <person name="Husnik F."/>
            <person name="Keeling P."/>
            <person name="Hampl V."/>
        </authorList>
    </citation>
    <scope>NUCLEOTIDE SEQUENCE [LARGE SCALE GENOMIC DNA]</scope>
    <source>
        <strain evidence="6">ST1C</strain>
    </source>
</reference>
<name>A0A5J4WYD5_9EUKA</name>
<feature type="compositionally biased region" description="Polar residues" evidence="5">
    <location>
        <begin position="1552"/>
        <end position="1571"/>
    </location>
</feature>
<comment type="caution">
    <text evidence="6">The sequence shown here is derived from an EMBL/GenBank/DDBJ whole genome shotgun (WGS) entry which is preliminary data.</text>
</comment>
<dbReference type="PANTHER" id="PTHR44324:SF4">
    <property type="entry name" value="WD40 REPEAT DOMAIN 95"/>
    <property type="match status" value="1"/>
</dbReference>
<evidence type="ECO:0000256" key="5">
    <source>
        <dbReference type="SAM" id="MobiDB-lite"/>
    </source>
</evidence>
<feature type="compositionally biased region" description="Low complexity" evidence="5">
    <location>
        <begin position="661"/>
        <end position="670"/>
    </location>
</feature>
<feature type="region of interest" description="Disordered" evidence="5">
    <location>
        <begin position="1495"/>
        <end position="1583"/>
    </location>
</feature>
<dbReference type="OrthoDB" id="186625at2759"/>
<dbReference type="PROSITE" id="PS50082">
    <property type="entry name" value="WD_REPEATS_2"/>
    <property type="match status" value="4"/>
</dbReference>
<evidence type="ECO:0000256" key="2">
    <source>
        <dbReference type="ARBA" id="ARBA00022737"/>
    </source>
</evidence>